<dbReference type="PROSITE" id="PS50048">
    <property type="entry name" value="ZN2_CY6_FUNGAL_2"/>
    <property type="match status" value="1"/>
</dbReference>
<proteinExistence type="predicted"/>
<sequence>MSDDASSRMRSQKKRTNVACDFCRQRKLGCDNAKPKCENCHAHQRTCTYAVRIKKDRPSNTQINHLKEENAKLHLAIDELRRSLGTALRNAHGGHHAGSHADLHAPDLGVVPGVGDNLSPSHIHQVTPSATAYVWSSLKRKNNTHPVDETQKLQLLAEAAKQRQLEPINLRSKKLDFDGVDPQHGSVLLSVFWNRQHATGSAVYRPTFMRDMAAGGPYFSPLLLNAMFFVAAKHAPGLPGLDERAGMRFRRRVEEMLYDPRDPLICNSSITTAQALLLMSDALFSWCDERSLSWHYLGVAINMIVDLGIHCERSRQHAGSTEPPELLEVKRRLFWSAFVLDKIQSIYQGRPTRLRYTDNDVPIVFMDEYEELEPFNTLGYAQQTRTLEYPAHSVSAFENLCSLSIIADRILCNLYSEMSVDTEARHLHQICHHLQTELSQWKDSLPSHLAVSFDAKDRPSGSCVTLPHTLSLIVMYHALTILLHRPFVSGGHLDPETDAFTREALAHCDAAATQIDAVLQYYKTVYCIKSPPYFVSYATYVSATMHARIAATQPAGRPDYSVAHRRLRNCLEILSGHQELCHAPRRTLTILLKLMGRLEVDVGRVFVADRSRTQPCDISRTDGADELLRLEVQEKEKDVVQQQHQQQPRHSPSVRRSLPRMMLDDSHVVAVGDTGSMAGARAAEPLQFEEEPISSGAMMGQEGSMGSNLPAFEYDLGELLPGISFDLDPLFGFDITEMDLS</sequence>
<evidence type="ECO:0000313" key="11">
    <source>
        <dbReference type="Proteomes" id="UP001390339"/>
    </source>
</evidence>
<keyword evidence="5" id="KW-0238">DNA-binding</keyword>
<evidence type="ECO:0000256" key="8">
    <source>
        <dbReference type="SAM" id="MobiDB-lite"/>
    </source>
</evidence>
<dbReference type="PANTHER" id="PTHR31313">
    <property type="entry name" value="TY1 ENHANCER ACTIVATOR"/>
    <property type="match status" value="1"/>
</dbReference>
<evidence type="ECO:0000256" key="2">
    <source>
        <dbReference type="ARBA" id="ARBA00022723"/>
    </source>
</evidence>
<keyword evidence="6" id="KW-0804">Transcription</keyword>
<dbReference type="InterPro" id="IPR007219">
    <property type="entry name" value="XnlR_reg_dom"/>
</dbReference>
<gene>
    <name evidence="10" type="ORF">PGQ11_002683</name>
</gene>
<evidence type="ECO:0000256" key="4">
    <source>
        <dbReference type="ARBA" id="ARBA00023015"/>
    </source>
</evidence>
<evidence type="ECO:0000256" key="6">
    <source>
        <dbReference type="ARBA" id="ARBA00023163"/>
    </source>
</evidence>
<dbReference type="EMBL" id="JAPCWZ010000002">
    <property type="protein sequence ID" value="KAK8877737.1"/>
    <property type="molecule type" value="Genomic_DNA"/>
</dbReference>
<name>A0ABR2JIV4_9PEZI</name>
<dbReference type="InterPro" id="IPR001138">
    <property type="entry name" value="Zn2Cys6_DnaBD"/>
</dbReference>
<dbReference type="PROSITE" id="PS00463">
    <property type="entry name" value="ZN2_CY6_FUNGAL_1"/>
    <property type="match status" value="1"/>
</dbReference>
<keyword evidence="4" id="KW-0805">Transcription regulation</keyword>
<organism evidence="10 11">
    <name type="scientific">Apiospora arundinis</name>
    <dbReference type="NCBI Taxonomy" id="335852"/>
    <lineage>
        <taxon>Eukaryota</taxon>
        <taxon>Fungi</taxon>
        <taxon>Dikarya</taxon>
        <taxon>Ascomycota</taxon>
        <taxon>Pezizomycotina</taxon>
        <taxon>Sordariomycetes</taxon>
        <taxon>Xylariomycetidae</taxon>
        <taxon>Amphisphaeriales</taxon>
        <taxon>Apiosporaceae</taxon>
        <taxon>Apiospora</taxon>
    </lineage>
</organism>
<evidence type="ECO:0000256" key="7">
    <source>
        <dbReference type="ARBA" id="ARBA00023242"/>
    </source>
</evidence>
<evidence type="ECO:0000259" key="9">
    <source>
        <dbReference type="PROSITE" id="PS50048"/>
    </source>
</evidence>
<dbReference type="InterPro" id="IPR036864">
    <property type="entry name" value="Zn2-C6_fun-type_DNA-bd_sf"/>
</dbReference>
<comment type="subcellular location">
    <subcellularLocation>
        <location evidence="1">Nucleus</location>
    </subcellularLocation>
</comment>
<dbReference type="Proteomes" id="UP001390339">
    <property type="component" value="Unassembled WGS sequence"/>
</dbReference>
<reference evidence="10 11" key="1">
    <citation type="journal article" date="2024" name="IMA Fungus">
        <title>Apiospora arundinis, a panoply of carbohydrate-active enzymes and secondary metabolites.</title>
        <authorList>
            <person name="Sorensen T."/>
            <person name="Petersen C."/>
            <person name="Muurmann A.T."/>
            <person name="Christiansen J.V."/>
            <person name="Brundto M.L."/>
            <person name="Overgaard C.K."/>
            <person name="Boysen A.T."/>
            <person name="Wollenberg R.D."/>
            <person name="Larsen T.O."/>
            <person name="Sorensen J.L."/>
            <person name="Nielsen K.L."/>
            <person name="Sondergaard T.E."/>
        </authorList>
    </citation>
    <scope>NUCLEOTIDE SEQUENCE [LARGE SCALE GENOMIC DNA]</scope>
    <source>
        <strain evidence="10 11">AAU 773</strain>
    </source>
</reference>
<dbReference type="Pfam" id="PF00172">
    <property type="entry name" value="Zn_clus"/>
    <property type="match status" value="1"/>
</dbReference>
<dbReference type="CDD" id="cd12148">
    <property type="entry name" value="fungal_TF_MHR"/>
    <property type="match status" value="1"/>
</dbReference>
<dbReference type="SUPFAM" id="SSF57701">
    <property type="entry name" value="Zn2/Cys6 DNA-binding domain"/>
    <property type="match status" value="1"/>
</dbReference>
<evidence type="ECO:0000256" key="5">
    <source>
        <dbReference type="ARBA" id="ARBA00023125"/>
    </source>
</evidence>
<keyword evidence="3" id="KW-0862">Zinc</keyword>
<keyword evidence="2" id="KW-0479">Metal-binding</keyword>
<dbReference type="SMART" id="SM00066">
    <property type="entry name" value="GAL4"/>
    <property type="match status" value="1"/>
</dbReference>
<dbReference type="Gene3D" id="4.10.240.10">
    <property type="entry name" value="Zn(2)-C6 fungal-type DNA-binding domain"/>
    <property type="match status" value="1"/>
</dbReference>
<feature type="domain" description="Zn(2)-C6 fungal-type" evidence="9">
    <location>
        <begin position="19"/>
        <end position="49"/>
    </location>
</feature>
<evidence type="ECO:0000313" key="10">
    <source>
        <dbReference type="EMBL" id="KAK8877737.1"/>
    </source>
</evidence>
<feature type="region of interest" description="Disordered" evidence="8">
    <location>
        <begin position="635"/>
        <end position="656"/>
    </location>
</feature>
<dbReference type="SMART" id="SM00906">
    <property type="entry name" value="Fungal_trans"/>
    <property type="match status" value="1"/>
</dbReference>
<comment type="caution">
    <text evidence="10">The sequence shown here is derived from an EMBL/GenBank/DDBJ whole genome shotgun (WGS) entry which is preliminary data.</text>
</comment>
<accession>A0ABR2JIV4</accession>
<dbReference type="InterPro" id="IPR051615">
    <property type="entry name" value="Transcr_Regulatory_Elem"/>
</dbReference>
<keyword evidence="11" id="KW-1185">Reference proteome</keyword>
<evidence type="ECO:0000256" key="1">
    <source>
        <dbReference type="ARBA" id="ARBA00004123"/>
    </source>
</evidence>
<dbReference type="CDD" id="cd00067">
    <property type="entry name" value="GAL4"/>
    <property type="match status" value="1"/>
</dbReference>
<evidence type="ECO:0000256" key="3">
    <source>
        <dbReference type="ARBA" id="ARBA00022833"/>
    </source>
</evidence>
<dbReference type="PANTHER" id="PTHR31313:SF86">
    <property type="entry name" value="ZN(2)-C6 FUNGAL-TYPE DOMAIN-CONTAINING PROTEIN"/>
    <property type="match status" value="1"/>
</dbReference>
<protein>
    <recommendedName>
        <fullName evidence="9">Zn(2)-C6 fungal-type domain-containing protein</fullName>
    </recommendedName>
</protein>
<keyword evidence="7" id="KW-0539">Nucleus</keyword>
<dbReference type="Pfam" id="PF04082">
    <property type="entry name" value="Fungal_trans"/>
    <property type="match status" value="1"/>
</dbReference>